<dbReference type="InterPro" id="IPR010998">
    <property type="entry name" value="Integrase_recombinase_N"/>
</dbReference>
<evidence type="ECO:0000256" key="1">
    <source>
        <dbReference type="ARBA" id="ARBA00023125"/>
    </source>
</evidence>
<dbReference type="PROSITE" id="PS51898">
    <property type="entry name" value="TYR_RECOMBINASE"/>
    <property type="match status" value="1"/>
</dbReference>
<evidence type="ECO:0000259" key="5">
    <source>
        <dbReference type="PROSITE" id="PS51900"/>
    </source>
</evidence>
<proteinExistence type="predicted"/>
<evidence type="ECO:0000259" key="4">
    <source>
        <dbReference type="PROSITE" id="PS51898"/>
    </source>
</evidence>
<feature type="non-terminal residue" evidence="6">
    <location>
        <position position="290"/>
    </location>
</feature>
<dbReference type="PANTHER" id="PTHR34605:SF4">
    <property type="entry name" value="DNA ADENINE METHYLTRANSFERASE"/>
    <property type="match status" value="1"/>
</dbReference>
<evidence type="ECO:0000256" key="2">
    <source>
        <dbReference type="ARBA" id="ARBA00023172"/>
    </source>
</evidence>
<dbReference type="Gene3D" id="1.10.443.10">
    <property type="entry name" value="Intergrase catalytic core"/>
    <property type="match status" value="1"/>
</dbReference>
<feature type="domain" description="Core-binding (CB)" evidence="5">
    <location>
        <begin position="22"/>
        <end position="98"/>
    </location>
</feature>
<dbReference type="AlphaFoldDB" id="A0A1H8KG28"/>
<dbReference type="GO" id="GO:0015074">
    <property type="term" value="P:DNA integration"/>
    <property type="evidence" value="ECO:0007669"/>
    <property type="project" value="InterPro"/>
</dbReference>
<accession>A0A1H8KG28</accession>
<evidence type="ECO:0000313" key="6">
    <source>
        <dbReference type="EMBL" id="SEN91933.1"/>
    </source>
</evidence>
<protein>
    <submittedName>
        <fullName evidence="6">Site-specific recombinase XerD</fullName>
    </submittedName>
</protein>
<reference evidence="6 7" key="1">
    <citation type="submission" date="2016-10" db="EMBL/GenBank/DDBJ databases">
        <authorList>
            <person name="de Groot N.N."/>
        </authorList>
    </citation>
    <scope>NUCLEOTIDE SEQUENCE [LARGE SCALE GENOMIC DNA]</scope>
    <source>
        <strain evidence="6 7">DSM 43357</strain>
    </source>
</reference>
<evidence type="ECO:0000256" key="3">
    <source>
        <dbReference type="PROSITE-ProRule" id="PRU01248"/>
    </source>
</evidence>
<dbReference type="Proteomes" id="UP000198953">
    <property type="component" value="Unassembled WGS sequence"/>
</dbReference>
<organism evidence="6 7">
    <name type="scientific">Nonomuraea pusilla</name>
    <dbReference type="NCBI Taxonomy" id="46177"/>
    <lineage>
        <taxon>Bacteria</taxon>
        <taxon>Bacillati</taxon>
        <taxon>Actinomycetota</taxon>
        <taxon>Actinomycetes</taxon>
        <taxon>Streptosporangiales</taxon>
        <taxon>Streptosporangiaceae</taxon>
        <taxon>Nonomuraea</taxon>
    </lineage>
</organism>
<gene>
    <name evidence="6" type="ORF">SAMN05660976_08595</name>
</gene>
<dbReference type="PANTHER" id="PTHR34605">
    <property type="entry name" value="PHAGE_INTEGRASE DOMAIN-CONTAINING PROTEIN"/>
    <property type="match status" value="1"/>
</dbReference>
<keyword evidence="7" id="KW-1185">Reference proteome</keyword>
<dbReference type="RefSeq" id="WP_143078993.1">
    <property type="nucleotide sequence ID" value="NZ_FOBF01000066.1"/>
</dbReference>
<sequence>MRGQNEIVPSPITPLPLEARIQTVRDFLAEELEDNTKRAYTDDIRAWVKFCDARGYSAFPVDDVTIAEYVMHLVDDGKALKTIQRRVNGLRGAMKAAGQPLPDETLEAARRALKVARKRIMREPGTRGRGKAPAFTVSELRAISDACPDKLKGIRDRALVLLGFAIAARRSELAALRLDDITETDEGLVVHIRWSKVGEERWPKVLYGQNLATCPVRAWKAWVAAASITDGPAFRRVDRHSRVLGGLTPEGVGDAVTEAARRAGLEDRTAHGLRAGMATEARRAKHDAVA</sequence>
<dbReference type="SUPFAM" id="SSF56349">
    <property type="entry name" value="DNA breaking-rejoining enzymes"/>
    <property type="match status" value="1"/>
</dbReference>
<dbReference type="SUPFAM" id="SSF47823">
    <property type="entry name" value="lambda integrase-like, N-terminal domain"/>
    <property type="match status" value="1"/>
</dbReference>
<dbReference type="OrthoDB" id="9815875at2"/>
<dbReference type="GO" id="GO:0003677">
    <property type="term" value="F:DNA binding"/>
    <property type="evidence" value="ECO:0007669"/>
    <property type="project" value="UniProtKB-UniRule"/>
</dbReference>
<evidence type="ECO:0000313" key="7">
    <source>
        <dbReference type="Proteomes" id="UP000198953"/>
    </source>
</evidence>
<dbReference type="Gene3D" id="1.10.150.130">
    <property type="match status" value="1"/>
</dbReference>
<dbReference type="InterPro" id="IPR013762">
    <property type="entry name" value="Integrase-like_cat_sf"/>
</dbReference>
<dbReference type="InterPro" id="IPR044068">
    <property type="entry name" value="CB"/>
</dbReference>
<dbReference type="InterPro" id="IPR052925">
    <property type="entry name" value="Phage_Integrase-like_Recomb"/>
</dbReference>
<dbReference type="GO" id="GO:0006310">
    <property type="term" value="P:DNA recombination"/>
    <property type="evidence" value="ECO:0007669"/>
    <property type="project" value="UniProtKB-KW"/>
</dbReference>
<name>A0A1H8KG28_9ACTN</name>
<keyword evidence="1 3" id="KW-0238">DNA-binding</keyword>
<dbReference type="Pfam" id="PF00589">
    <property type="entry name" value="Phage_integrase"/>
    <property type="match status" value="1"/>
</dbReference>
<dbReference type="InterPro" id="IPR011010">
    <property type="entry name" value="DNA_brk_join_enz"/>
</dbReference>
<dbReference type="PROSITE" id="PS51900">
    <property type="entry name" value="CB"/>
    <property type="match status" value="1"/>
</dbReference>
<feature type="domain" description="Tyr recombinase" evidence="4">
    <location>
        <begin position="130"/>
        <end position="290"/>
    </location>
</feature>
<dbReference type="EMBL" id="FOBF01000066">
    <property type="protein sequence ID" value="SEN91933.1"/>
    <property type="molecule type" value="Genomic_DNA"/>
</dbReference>
<dbReference type="InterPro" id="IPR002104">
    <property type="entry name" value="Integrase_catalytic"/>
</dbReference>
<keyword evidence="2" id="KW-0233">DNA recombination</keyword>